<sequence>MWWSIMWCAVILMVYTTLYTVSFHTRSIQSYKRVLQLEMATIMGQGIDKMAVQSVSSDWERYVAVTDSAIRLTNANGDVLFETGSPIFSDERMRQISSAIQPQTSAKASPLAVQWSRSYFWRDQNGMHHVLTATTAVQFANGTRGELQVFSLTDALRGQIWQTLKVLLVIDVLVLALFAVGVRWLIHHGLRPLRRLIEGIQAVEWKQSERLSMRHLPSEVASLQQSINQLLDRIDDGVQEQNRFIADASHELRTPLAIIAGHANLLRRWGNQNTRVWEPAVRNIVSEVSRLQKLVNQLLSMAKLEASEVVPVDGLTAADIKKLFRQLQEDAKLLRPDLEIVWTVHLTSKSRAYMDHDDLRQVLIGLLDNAMRHTQNGGRIELSAHGDEGMVRFLISDNGEGIPPDVLPYVFDRFYRAEASRGRGKGSGLGLSICKQVIESYQGKIYVRSQLGRGTSVIILVPIQQFERSRPTDTQATHPMNEPAEKGHETDDGQINSGTDAESHRAEQWGTVE</sequence>
<evidence type="ECO:0000256" key="1">
    <source>
        <dbReference type="ARBA" id="ARBA00000085"/>
    </source>
</evidence>
<evidence type="ECO:0000259" key="16">
    <source>
        <dbReference type="PROSITE" id="PS50109"/>
    </source>
</evidence>
<dbReference type="InterPro" id="IPR005467">
    <property type="entry name" value="His_kinase_dom"/>
</dbReference>
<dbReference type="Proteomes" id="UP001164803">
    <property type="component" value="Chromosome"/>
</dbReference>
<evidence type="ECO:0000256" key="5">
    <source>
        <dbReference type="ARBA" id="ARBA00022553"/>
    </source>
</evidence>
<feature type="domain" description="Histidine kinase" evidence="16">
    <location>
        <begin position="247"/>
        <end position="465"/>
    </location>
</feature>
<evidence type="ECO:0000313" key="19">
    <source>
        <dbReference type="Proteomes" id="UP001164803"/>
    </source>
</evidence>
<dbReference type="Pfam" id="PF00512">
    <property type="entry name" value="HisKA"/>
    <property type="match status" value="1"/>
</dbReference>
<evidence type="ECO:0000256" key="8">
    <source>
        <dbReference type="ARBA" id="ARBA00022741"/>
    </source>
</evidence>
<evidence type="ECO:0000256" key="9">
    <source>
        <dbReference type="ARBA" id="ARBA00022777"/>
    </source>
</evidence>
<evidence type="ECO:0000256" key="14">
    <source>
        <dbReference type="SAM" id="MobiDB-lite"/>
    </source>
</evidence>
<keyword evidence="11 15" id="KW-1133">Transmembrane helix</keyword>
<evidence type="ECO:0000256" key="3">
    <source>
        <dbReference type="ARBA" id="ARBA00012438"/>
    </source>
</evidence>
<keyword evidence="9 18" id="KW-0418">Kinase</keyword>
<protein>
    <recommendedName>
        <fullName evidence="3">histidine kinase</fullName>
        <ecNumber evidence="3">2.7.13.3</ecNumber>
    </recommendedName>
</protein>
<evidence type="ECO:0000256" key="12">
    <source>
        <dbReference type="ARBA" id="ARBA00023012"/>
    </source>
</evidence>
<evidence type="ECO:0000256" key="4">
    <source>
        <dbReference type="ARBA" id="ARBA00022475"/>
    </source>
</evidence>
<name>A0ABY6Z606_9BACL</name>
<dbReference type="Pfam" id="PF00672">
    <property type="entry name" value="HAMP"/>
    <property type="match status" value="1"/>
</dbReference>
<dbReference type="PANTHER" id="PTHR45436:SF5">
    <property type="entry name" value="SENSOR HISTIDINE KINASE TRCS"/>
    <property type="match status" value="1"/>
</dbReference>
<keyword evidence="6" id="KW-0808">Transferase</keyword>
<dbReference type="SMART" id="SM00388">
    <property type="entry name" value="HisKA"/>
    <property type="match status" value="1"/>
</dbReference>
<proteinExistence type="predicted"/>
<dbReference type="Gene3D" id="3.30.565.10">
    <property type="entry name" value="Histidine kinase-like ATPase, C-terminal domain"/>
    <property type="match status" value="1"/>
</dbReference>
<feature type="transmembrane region" description="Helical" evidence="15">
    <location>
        <begin position="166"/>
        <end position="186"/>
    </location>
</feature>
<evidence type="ECO:0000256" key="13">
    <source>
        <dbReference type="ARBA" id="ARBA00023136"/>
    </source>
</evidence>
<gene>
    <name evidence="18" type="ORF">NZD86_06310</name>
</gene>
<keyword evidence="10" id="KW-0067">ATP-binding</keyword>
<feature type="domain" description="HAMP" evidence="17">
    <location>
        <begin position="187"/>
        <end position="239"/>
    </location>
</feature>
<feature type="transmembrane region" description="Helical" evidence="15">
    <location>
        <begin position="6"/>
        <end position="23"/>
    </location>
</feature>
<dbReference type="CDD" id="cd00075">
    <property type="entry name" value="HATPase"/>
    <property type="match status" value="1"/>
</dbReference>
<evidence type="ECO:0000256" key="7">
    <source>
        <dbReference type="ARBA" id="ARBA00022692"/>
    </source>
</evidence>
<evidence type="ECO:0000256" key="6">
    <source>
        <dbReference type="ARBA" id="ARBA00022679"/>
    </source>
</evidence>
<dbReference type="Gene3D" id="1.10.287.130">
    <property type="match status" value="1"/>
</dbReference>
<organism evidence="18 19">
    <name type="scientific">Alicyclobacillus dauci</name>
    <dbReference type="NCBI Taxonomy" id="1475485"/>
    <lineage>
        <taxon>Bacteria</taxon>
        <taxon>Bacillati</taxon>
        <taxon>Bacillota</taxon>
        <taxon>Bacilli</taxon>
        <taxon>Bacillales</taxon>
        <taxon>Alicyclobacillaceae</taxon>
        <taxon>Alicyclobacillus</taxon>
    </lineage>
</organism>
<evidence type="ECO:0000256" key="10">
    <source>
        <dbReference type="ARBA" id="ARBA00022840"/>
    </source>
</evidence>
<comment type="catalytic activity">
    <reaction evidence="1">
        <text>ATP + protein L-histidine = ADP + protein N-phospho-L-histidine.</text>
        <dbReference type="EC" id="2.7.13.3"/>
    </reaction>
</comment>
<keyword evidence="12" id="KW-0902">Two-component regulatory system</keyword>
<keyword evidence="7 15" id="KW-0812">Transmembrane</keyword>
<dbReference type="PANTHER" id="PTHR45436">
    <property type="entry name" value="SENSOR HISTIDINE KINASE YKOH"/>
    <property type="match status" value="1"/>
</dbReference>
<dbReference type="EC" id="2.7.13.3" evidence="3"/>
<keyword evidence="13 15" id="KW-0472">Membrane</keyword>
<reference evidence="18" key="1">
    <citation type="submission" date="2022-08" db="EMBL/GenBank/DDBJ databases">
        <title>Alicyclobacillus dauci DSM2870, complete genome.</title>
        <authorList>
            <person name="Wang Q."/>
            <person name="Cai R."/>
            <person name="Wang Z."/>
        </authorList>
    </citation>
    <scope>NUCLEOTIDE SEQUENCE</scope>
    <source>
        <strain evidence="18">DSM 28700</strain>
    </source>
</reference>
<dbReference type="RefSeq" id="WP_268045655.1">
    <property type="nucleotide sequence ID" value="NZ_CP104064.1"/>
</dbReference>
<dbReference type="InterPro" id="IPR003660">
    <property type="entry name" value="HAMP_dom"/>
</dbReference>
<dbReference type="EMBL" id="CP104064">
    <property type="protein sequence ID" value="WAH38098.1"/>
    <property type="molecule type" value="Genomic_DNA"/>
</dbReference>
<accession>A0ABY6Z606</accession>
<dbReference type="SUPFAM" id="SSF47384">
    <property type="entry name" value="Homodimeric domain of signal transducing histidine kinase"/>
    <property type="match status" value="1"/>
</dbReference>
<dbReference type="InterPro" id="IPR003661">
    <property type="entry name" value="HisK_dim/P_dom"/>
</dbReference>
<evidence type="ECO:0000313" key="18">
    <source>
        <dbReference type="EMBL" id="WAH38098.1"/>
    </source>
</evidence>
<dbReference type="InterPro" id="IPR036890">
    <property type="entry name" value="HATPase_C_sf"/>
</dbReference>
<dbReference type="CDD" id="cd00082">
    <property type="entry name" value="HisKA"/>
    <property type="match status" value="1"/>
</dbReference>
<dbReference type="GO" id="GO:0016301">
    <property type="term" value="F:kinase activity"/>
    <property type="evidence" value="ECO:0007669"/>
    <property type="project" value="UniProtKB-KW"/>
</dbReference>
<evidence type="ECO:0000259" key="17">
    <source>
        <dbReference type="PROSITE" id="PS50885"/>
    </source>
</evidence>
<dbReference type="SMART" id="SM00387">
    <property type="entry name" value="HATPase_c"/>
    <property type="match status" value="1"/>
</dbReference>
<evidence type="ECO:0000256" key="11">
    <source>
        <dbReference type="ARBA" id="ARBA00022989"/>
    </source>
</evidence>
<evidence type="ECO:0000256" key="15">
    <source>
        <dbReference type="SAM" id="Phobius"/>
    </source>
</evidence>
<dbReference type="InterPro" id="IPR036097">
    <property type="entry name" value="HisK_dim/P_sf"/>
</dbReference>
<dbReference type="PRINTS" id="PR00344">
    <property type="entry name" value="BCTRLSENSOR"/>
</dbReference>
<dbReference type="InterPro" id="IPR050428">
    <property type="entry name" value="TCS_sensor_his_kinase"/>
</dbReference>
<dbReference type="PROSITE" id="PS50109">
    <property type="entry name" value="HIS_KIN"/>
    <property type="match status" value="1"/>
</dbReference>
<dbReference type="SUPFAM" id="SSF55874">
    <property type="entry name" value="ATPase domain of HSP90 chaperone/DNA topoisomerase II/histidine kinase"/>
    <property type="match status" value="1"/>
</dbReference>
<comment type="subcellular location">
    <subcellularLocation>
        <location evidence="2">Cell membrane</location>
        <topology evidence="2">Multi-pass membrane protein</topology>
    </subcellularLocation>
</comment>
<keyword evidence="19" id="KW-1185">Reference proteome</keyword>
<dbReference type="Pfam" id="PF02518">
    <property type="entry name" value="HATPase_c"/>
    <property type="match status" value="1"/>
</dbReference>
<keyword evidence="8" id="KW-0547">Nucleotide-binding</keyword>
<dbReference type="InterPro" id="IPR003594">
    <property type="entry name" value="HATPase_dom"/>
</dbReference>
<dbReference type="InterPro" id="IPR004358">
    <property type="entry name" value="Sig_transdc_His_kin-like_C"/>
</dbReference>
<keyword evidence="4" id="KW-1003">Cell membrane</keyword>
<keyword evidence="5" id="KW-0597">Phosphoprotein</keyword>
<dbReference type="PROSITE" id="PS50885">
    <property type="entry name" value="HAMP"/>
    <property type="match status" value="1"/>
</dbReference>
<feature type="region of interest" description="Disordered" evidence="14">
    <location>
        <begin position="469"/>
        <end position="513"/>
    </location>
</feature>
<evidence type="ECO:0000256" key="2">
    <source>
        <dbReference type="ARBA" id="ARBA00004651"/>
    </source>
</evidence>